<protein>
    <submittedName>
        <fullName evidence="1">Uncharacterized protein</fullName>
    </submittedName>
</protein>
<reference evidence="1 2" key="1">
    <citation type="submission" date="2018-06" db="EMBL/GenBank/DDBJ databases">
        <authorList>
            <consortium name="Pathogen Informatics"/>
            <person name="Doyle S."/>
        </authorList>
    </citation>
    <scope>NUCLEOTIDE SEQUENCE [LARGE SCALE GENOMIC DNA]</scope>
    <source>
        <strain evidence="1 2">NCTC13067</strain>
    </source>
</reference>
<accession>A0A379E1J3</accession>
<name>A0A379E1J3_9BACT</name>
<proteinExistence type="predicted"/>
<sequence>MSRKEMNQIRCIAALTAGFAKKFDLGQRQAKPYLYISNNELFSSIVR</sequence>
<evidence type="ECO:0000313" key="2">
    <source>
        <dbReference type="Proteomes" id="UP000255469"/>
    </source>
</evidence>
<evidence type="ECO:0000313" key="1">
    <source>
        <dbReference type="EMBL" id="SUB86439.1"/>
    </source>
</evidence>
<dbReference type="EMBL" id="UGTM01000001">
    <property type="protein sequence ID" value="SUB86439.1"/>
    <property type="molecule type" value="Genomic_DNA"/>
</dbReference>
<dbReference type="AlphaFoldDB" id="A0A379E1J3"/>
<dbReference type="Proteomes" id="UP000255469">
    <property type="component" value="Unassembled WGS sequence"/>
</dbReference>
<gene>
    <name evidence="1" type="ORF">NCTC13067_00074</name>
</gene>
<organism evidence="1 2">
    <name type="scientific">Prevotella denticola</name>
    <dbReference type="NCBI Taxonomy" id="28129"/>
    <lineage>
        <taxon>Bacteria</taxon>
        <taxon>Pseudomonadati</taxon>
        <taxon>Bacteroidota</taxon>
        <taxon>Bacteroidia</taxon>
        <taxon>Bacteroidales</taxon>
        <taxon>Prevotellaceae</taxon>
        <taxon>Prevotella</taxon>
    </lineage>
</organism>